<name>A0A7K4BZB9_9ARCH</name>
<protein>
    <recommendedName>
        <fullName evidence="4">Class III signal peptide-containing protein</fullName>
    </recommendedName>
</protein>
<dbReference type="EMBL" id="JAAZKV010000009">
    <property type="protein sequence ID" value="NMA44429.1"/>
    <property type="molecule type" value="Genomic_DNA"/>
</dbReference>
<keyword evidence="1" id="KW-0812">Transmembrane</keyword>
<proteinExistence type="predicted"/>
<dbReference type="AlphaFoldDB" id="A0A7K4BZB9"/>
<accession>A0A7K4BZB9</accession>
<evidence type="ECO:0008006" key="4">
    <source>
        <dbReference type="Google" id="ProtNLM"/>
    </source>
</evidence>
<sequence>MFKDERAQVSFEYLLTAVFAISLAISSALIIQTLRTMALEAKAKILTIRAQTIEQVMA</sequence>
<keyword evidence="1" id="KW-0472">Membrane</keyword>
<feature type="transmembrane region" description="Helical" evidence="1">
    <location>
        <begin position="13"/>
        <end position="34"/>
    </location>
</feature>
<keyword evidence="1" id="KW-1133">Transmembrane helix</keyword>
<organism evidence="2 3">
    <name type="scientific">Candidatus Iainarchaeum sp</name>
    <dbReference type="NCBI Taxonomy" id="3101447"/>
    <lineage>
        <taxon>Archaea</taxon>
        <taxon>Candidatus Iainarchaeota</taxon>
        <taxon>Candidatus Iainarchaeia</taxon>
        <taxon>Candidatus Iainarchaeales</taxon>
        <taxon>Candidatus Iainarchaeaceae</taxon>
        <taxon>Candidatus Iainarchaeum</taxon>
    </lineage>
</organism>
<reference evidence="2 3" key="1">
    <citation type="journal article" date="2020" name="Biotechnol. Biofuels">
        <title>New insights from the biogas microbiome by comprehensive genome-resolved metagenomics of nearly 1600 species originating from multiple anaerobic digesters.</title>
        <authorList>
            <person name="Campanaro S."/>
            <person name="Treu L."/>
            <person name="Rodriguez-R L.M."/>
            <person name="Kovalovszki A."/>
            <person name="Ziels R.M."/>
            <person name="Maus I."/>
            <person name="Zhu X."/>
            <person name="Kougias P.G."/>
            <person name="Basile A."/>
            <person name="Luo G."/>
            <person name="Schluter A."/>
            <person name="Konstantinidis K.T."/>
            <person name="Angelidaki I."/>
        </authorList>
    </citation>
    <scope>NUCLEOTIDE SEQUENCE [LARGE SCALE GENOMIC DNA]</scope>
    <source>
        <strain evidence="2">AS22ysBPME_79</strain>
    </source>
</reference>
<dbReference type="Proteomes" id="UP000526302">
    <property type="component" value="Unassembled WGS sequence"/>
</dbReference>
<evidence type="ECO:0000256" key="1">
    <source>
        <dbReference type="SAM" id="Phobius"/>
    </source>
</evidence>
<evidence type="ECO:0000313" key="2">
    <source>
        <dbReference type="EMBL" id="NMA44429.1"/>
    </source>
</evidence>
<evidence type="ECO:0000313" key="3">
    <source>
        <dbReference type="Proteomes" id="UP000526302"/>
    </source>
</evidence>
<comment type="caution">
    <text evidence="2">The sequence shown here is derived from an EMBL/GenBank/DDBJ whole genome shotgun (WGS) entry which is preliminary data.</text>
</comment>
<gene>
    <name evidence="2" type="ORF">GX950_01280</name>
</gene>